<evidence type="ECO:0000256" key="1">
    <source>
        <dbReference type="ARBA" id="ARBA00006586"/>
    </source>
</evidence>
<comment type="caution">
    <text evidence="7">The sequence shown here is derived from an EMBL/GenBank/DDBJ whole genome shotgun (WGS) entry which is preliminary data.</text>
</comment>
<dbReference type="RefSeq" id="WP_133740388.1">
    <property type="nucleotide sequence ID" value="NZ_SNYN01000002.1"/>
</dbReference>
<feature type="binding site" evidence="5">
    <location>
        <position position="376"/>
    </location>
    <ligand>
        <name>Ca(2+)</name>
        <dbReference type="ChEBI" id="CHEBI:29108"/>
    </ligand>
</feature>
<protein>
    <submittedName>
        <fullName evidence="7">Penicillin amidase</fullName>
    </submittedName>
</protein>
<keyword evidence="5" id="KW-0479">Metal-binding</keyword>
<dbReference type="InterPro" id="IPR014395">
    <property type="entry name" value="Pen/GL7ACA/AHL_acylase"/>
</dbReference>
<feature type="active site" description="Nucleophile" evidence="4">
    <location>
        <position position="296"/>
    </location>
</feature>
<dbReference type="PANTHER" id="PTHR34218">
    <property type="entry name" value="PEPTIDASE S45 PENICILLIN AMIDASE"/>
    <property type="match status" value="1"/>
</dbReference>
<dbReference type="EMBL" id="SNYN01000002">
    <property type="protein sequence ID" value="TDQ54422.1"/>
    <property type="molecule type" value="Genomic_DNA"/>
</dbReference>
<evidence type="ECO:0000256" key="6">
    <source>
        <dbReference type="SAM" id="MobiDB-lite"/>
    </source>
</evidence>
<gene>
    <name evidence="7" type="ORF">EV190_102256</name>
</gene>
<feature type="binding site" evidence="5">
    <location>
        <position position="377"/>
    </location>
    <ligand>
        <name>Ca(2+)</name>
        <dbReference type="ChEBI" id="CHEBI:29108"/>
    </ligand>
</feature>
<dbReference type="OrthoDB" id="9759796at2"/>
<accession>A0A4R6V387</accession>
<evidence type="ECO:0000256" key="3">
    <source>
        <dbReference type="ARBA" id="ARBA00023145"/>
    </source>
</evidence>
<dbReference type="Pfam" id="PF01804">
    <property type="entry name" value="Penicil_amidase"/>
    <property type="match status" value="1"/>
</dbReference>
<evidence type="ECO:0000256" key="5">
    <source>
        <dbReference type="PIRSR" id="PIRSR001227-2"/>
    </source>
</evidence>
<evidence type="ECO:0000313" key="7">
    <source>
        <dbReference type="EMBL" id="TDQ54422.1"/>
    </source>
</evidence>
<evidence type="ECO:0000256" key="2">
    <source>
        <dbReference type="ARBA" id="ARBA00022801"/>
    </source>
</evidence>
<dbReference type="AlphaFoldDB" id="A0A4R6V387"/>
<feature type="region of interest" description="Disordered" evidence="6">
    <location>
        <begin position="228"/>
        <end position="268"/>
    </location>
</feature>
<sequence length="859" mass="91981">MPAAVPLLKRWTAGVLAVLLTLLLVAAALGTWTVRRSFPVTEGALELPALSAPATVHRDAHGIPHVYADTPEDLFTAQGYVHAQDRFWAMDFNRHLTAGRLAELFGPDQVATDAYLRTMGWRRVAEAEYDLLDQDTRDYLDAYADGVNAYLDGRSGPRASLEYAVLGLTNGDYEIEPWTAADSLAWLKAMAWDLAGNMAEEIDRASLLARGLSREQVEELYPAYPEELHEPIVPDGRISDGTFTAGPAGGEEPADEANPPAPPPTDADAARAVADLGADLSALPEVLGPTSPELGSNSWVVSGEHTDSGLPLLANDPHLGAAMPSVWHQMGLHCTSVGRACPFDVTGFTFPGLPAVVIGANDTVAWGFTNLGPDVVDLYLEKVEGDSVVVDGEPRPLESRTETIGVAGGEDVEITVRGSGHGPLLSDPELGAQLRALGEKAPVDPGGAYTDTWQEGSYAVAISWTALRPGRTADALFMLNRARDFDEFRAAAAAFEVPAQNLVYADTSGNIGYQAPGRIPVRGEGDGRWPAPGWDSDYDWQGYLPFEELPSVLNPGSGVVVTANQAVVGADYPHLLTTDWDHGYRSQRINDLLDASIAEGGLTVADMSAIQMDNENSGARAVVPHLLGAEVSGTAARARELLADWDFQQDADSAPAAFYNSVYRHLVPLVFDELGEDPAIGASRGWVLLSGLLEEPDSPWWRGERTGTREEALAVAMEQAVEELTVLTGEEDPEDWRWGALHSLTARNASFGTSGIAPVERLFNRGPVEAGGGSSVVNATGWDAADGYAVTTVPSMRMVVDLADQDASRWVNLTGASGHAFHPNYADQMELWANGGTTPMRLSRESVESDAEHTLILRP</sequence>
<keyword evidence="3" id="KW-0865">Zymogen</keyword>
<dbReference type="InterPro" id="IPR043147">
    <property type="entry name" value="Penicillin_amidase_A-knob"/>
</dbReference>
<dbReference type="GO" id="GO:0046872">
    <property type="term" value="F:metal ion binding"/>
    <property type="evidence" value="ECO:0007669"/>
    <property type="project" value="UniProtKB-KW"/>
</dbReference>
<feature type="binding site" evidence="5">
    <location>
        <position position="201"/>
    </location>
    <ligand>
        <name>Ca(2+)</name>
        <dbReference type="ChEBI" id="CHEBI:29108"/>
    </ligand>
</feature>
<name>A0A4R6V387_9ACTN</name>
<evidence type="ECO:0000256" key="4">
    <source>
        <dbReference type="PIRSR" id="PIRSR001227-1"/>
    </source>
</evidence>
<dbReference type="Gene3D" id="1.10.1400.10">
    <property type="match status" value="1"/>
</dbReference>
<comment type="similarity">
    <text evidence="1">Belongs to the peptidase S45 family.</text>
</comment>
<dbReference type="CDD" id="cd03747">
    <property type="entry name" value="Ntn_PGA_like"/>
    <property type="match status" value="1"/>
</dbReference>
<proteinExistence type="inferred from homology"/>
<reference evidence="7 8" key="1">
    <citation type="submission" date="2019-03" db="EMBL/GenBank/DDBJ databases">
        <title>Genomic Encyclopedia of Type Strains, Phase IV (KMG-IV): sequencing the most valuable type-strain genomes for metagenomic binning, comparative biology and taxonomic classification.</title>
        <authorList>
            <person name="Goeker M."/>
        </authorList>
    </citation>
    <scope>NUCLEOTIDE SEQUENCE [LARGE SCALE GENOMIC DNA]</scope>
    <source>
        <strain evidence="7 8">DSM 46770</strain>
    </source>
</reference>
<dbReference type="Gene3D" id="1.10.439.10">
    <property type="entry name" value="Penicillin Amidohydrolase, domain 1"/>
    <property type="match status" value="1"/>
</dbReference>
<dbReference type="GO" id="GO:0016811">
    <property type="term" value="F:hydrolase activity, acting on carbon-nitrogen (but not peptide) bonds, in linear amides"/>
    <property type="evidence" value="ECO:0007669"/>
    <property type="project" value="InterPro"/>
</dbReference>
<keyword evidence="5" id="KW-0106">Calcium</keyword>
<dbReference type="InterPro" id="IPR029055">
    <property type="entry name" value="Ntn_hydrolases_N"/>
</dbReference>
<dbReference type="InterPro" id="IPR023343">
    <property type="entry name" value="Penicillin_amidase_dom1"/>
</dbReference>
<dbReference type="Gene3D" id="2.30.120.10">
    <property type="match status" value="1"/>
</dbReference>
<dbReference type="Proteomes" id="UP000295281">
    <property type="component" value="Unassembled WGS sequence"/>
</dbReference>
<dbReference type="PANTHER" id="PTHR34218:SF4">
    <property type="entry name" value="ACYL-HOMOSERINE LACTONE ACYLASE QUIP"/>
    <property type="match status" value="1"/>
</dbReference>
<evidence type="ECO:0000313" key="8">
    <source>
        <dbReference type="Proteomes" id="UP000295281"/>
    </source>
</evidence>
<dbReference type="InterPro" id="IPR002692">
    <property type="entry name" value="S45"/>
</dbReference>
<dbReference type="InterPro" id="IPR043146">
    <property type="entry name" value="Penicillin_amidase_N_B-knob"/>
</dbReference>
<organism evidence="7 8">
    <name type="scientific">Actinorugispora endophytica</name>
    <dbReference type="NCBI Taxonomy" id="1605990"/>
    <lineage>
        <taxon>Bacteria</taxon>
        <taxon>Bacillati</taxon>
        <taxon>Actinomycetota</taxon>
        <taxon>Actinomycetes</taxon>
        <taxon>Streptosporangiales</taxon>
        <taxon>Nocardiopsidaceae</taxon>
        <taxon>Actinorugispora</taxon>
    </lineage>
</organism>
<dbReference type="Gene3D" id="3.60.20.10">
    <property type="entry name" value="Glutamine Phosphoribosylpyrophosphate, subunit 1, domain 1"/>
    <property type="match status" value="1"/>
</dbReference>
<comment type="cofactor">
    <cofactor evidence="5">
        <name>Ca(2+)</name>
        <dbReference type="ChEBI" id="CHEBI:29108"/>
    </cofactor>
    <text evidence="5">Binds 1 Ca(2+) ion per dimer.</text>
</comment>
<dbReference type="SUPFAM" id="SSF56235">
    <property type="entry name" value="N-terminal nucleophile aminohydrolases (Ntn hydrolases)"/>
    <property type="match status" value="1"/>
</dbReference>
<keyword evidence="8" id="KW-1185">Reference proteome</keyword>
<keyword evidence="2" id="KW-0378">Hydrolase</keyword>
<dbReference type="GO" id="GO:0017000">
    <property type="term" value="P:antibiotic biosynthetic process"/>
    <property type="evidence" value="ECO:0007669"/>
    <property type="project" value="InterPro"/>
</dbReference>
<feature type="binding site" evidence="5">
    <location>
        <position position="374"/>
    </location>
    <ligand>
        <name>Ca(2+)</name>
        <dbReference type="ChEBI" id="CHEBI:29108"/>
    </ligand>
</feature>
<dbReference type="PIRSF" id="PIRSF001227">
    <property type="entry name" value="Pen_acylase"/>
    <property type="match status" value="1"/>
</dbReference>